<dbReference type="GO" id="GO:0004519">
    <property type="term" value="F:endonuclease activity"/>
    <property type="evidence" value="ECO:0007669"/>
    <property type="project" value="UniProtKB-KW"/>
</dbReference>
<keyword evidence="1" id="KW-0255">Endonuclease</keyword>
<accession>A0A2N8RD65</accession>
<dbReference type="PIRSF" id="PIRSF003109">
    <property type="entry name" value="McrC"/>
    <property type="match status" value="1"/>
</dbReference>
<dbReference type="NCBIfam" id="NF007277">
    <property type="entry name" value="PRK09736.1"/>
    <property type="match status" value="1"/>
</dbReference>
<protein>
    <submittedName>
        <fullName evidence="1">5-methylcytosine-specific restriction endonuclease system specificity protein McrC</fullName>
    </submittedName>
</protein>
<keyword evidence="1" id="KW-0378">Hydrolase</keyword>
<dbReference type="InterPro" id="IPR014407">
    <property type="entry name" value="McrC_bac"/>
</dbReference>
<dbReference type="AlphaFoldDB" id="A0A2N8RD65"/>
<dbReference type="PANTHER" id="PTHR38733:SF1">
    <property type="entry name" value="TYPE IV METHYL-DIRECTED RESTRICTION ENZYME ECOKMCRBC"/>
    <property type="match status" value="1"/>
</dbReference>
<evidence type="ECO:0000313" key="2">
    <source>
        <dbReference type="Proteomes" id="UP000236003"/>
    </source>
</evidence>
<reference evidence="1 2" key="1">
    <citation type="submission" date="2018-01" db="EMBL/GenBank/DDBJ databases">
        <title>Denitrification phenotypes of diverse strains of Pseudomonas stutzeri.</title>
        <authorList>
            <person name="Milligan D.A."/>
            <person name="Bergaust L."/>
            <person name="Bakken L.R."/>
            <person name="Frostegard A."/>
        </authorList>
    </citation>
    <scope>NUCLEOTIDE SEQUENCE [LARGE SCALE GENOMIC DNA]</scope>
    <source>
        <strain evidence="1 2">CCUG 44592</strain>
    </source>
</reference>
<proteinExistence type="predicted"/>
<name>A0A2N8RD65_STUST</name>
<comment type="caution">
    <text evidence="1">The sequence shown here is derived from an EMBL/GenBank/DDBJ whole genome shotgun (WGS) entry which is preliminary data.</text>
</comment>
<dbReference type="EMBL" id="POUM01000011">
    <property type="protein sequence ID" value="PNF59039.1"/>
    <property type="molecule type" value="Genomic_DNA"/>
</dbReference>
<gene>
    <name evidence="1" type="ORF">CXK99_13240</name>
</gene>
<organism evidence="1 2">
    <name type="scientific">Stutzerimonas stutzeri</name>
    <name type="common">Pseudomonas stutzeri</name>
    <dbReference type="NCBI Taxonomy" id="316"/>
    <lineage>
        <taxon>Bacteria</taxon>
        <taxon>Pseudomonadati</taxon>
        <taxon>Pseudomonadota</taxon>
        <taxon>Gammaproteobacteria</taxon>
        <taxon>Pseudomonadales</taxon>
        <taxon>Pseudomonadaceae</taxon>
        <taxon>Stutzerimonas</taxon>
    </lineage>
</organism>
<dbReference type="GO" id="GO:0009307">
    <property type="term" value="P:DNA restriction-modification system"/>
    <property type="evidence" value="ECO:0007669"/>
    <property type="project" value="InterPro"/>
</dbReference>
<sequence length="379" mass="42268">MTAVAEQVEKLPITAEGFIGRIPVRNLWLLMLYASDLFRVRGIGKVGLEDSPDELPDLVAEILAHAVEERQRRRLSLGYQNRDAVLNRVRGRIDVLTTERHQLMDRGLVACRFDELTINTARNRFVRAALESISRIVSRKDIAHRCRALAAGMKAMGVSGDAPTRAQISTDRFSRNDADDRLMVAAAKLAFDLVLPTEASGTNVLSLPDREVTWVRRLFEQAVGGFYEVVLSPIGWKVLCGGKMNWQIEQKTTGIDKILPTMRTDVVLDHPSTGQRIVIDTKFTSIVTSGWYREETLRSGYVYQIYAYLRSQVGRGNALADRASGLLLHPAIGEMVDETVVIQGHSIRFATVDLTAAPEEIRAQLLRLCVPDHVTMTSS</sequence>
<dbReference type="InterPro" id="IPR019292">
    <property type="entry name" value="McrC"/>
</dbReference>
<dbReference type="Pfam" id="PF10117">
    <property type="entry name" value="McrBC"/>
    <property type="match status" value="1"/>
</dbReference>
<dbReference type="RefSeq" id="WP_102820940.1">
    <property type="nucleotide sequence ID" value="NZ_JAMOHR010000010.1"/>
</dbReference>
<keyword evidence="1" id="KW-0540">Nuclease</keyword>
<dbReference type="Proteomes" id="UP000236003">
    <property type="component" value="Unassembled WGS sequence"/>
</dbReference>
<evidence type="ECO:0000313" key="1">
    <source>
        <dbReference type="EMBL" id="PNF59039.1"/>
    </source>
</evidence>
<dbReference type="PANTHER" id="PTHR38733">
    <property type="entry name" value="PROTEIN MCRC"/>
    <property type="match status" value="1"/>
</dbReference>